<evidence type="ECO:0000313" key="8">
    <source>
        <dbReference type="EMBL" id="EAY96057.1"/>
    </source>
</evidence>
<comment type="similarity">
    <text evidence="6">Belongs to the DESIGUAL family.</text>
</comment>
<keyword evidence="2" id="KW-0812">Transmembrane</keyword>
<dbReference type="InterPro" id="IPR052222">
    <property type="entry name" value="DESIGUAL"/>
</dbReference>
<sequence>MASIIILAVVFVLDVLAFVLAIGAEKRRNTAAYVNVDQNARPYCVYGSDAATGYGIGALVLLAAGQAVIMVATRCFCCGRALSPGRWRAFAGFCFITCCLFGTKYTRIVELSLDSSRTPLQIQLLELNLGVGAVPNRHLVKLLLLNLALEVGSEVELWNCINPAPPLVYFVIDLHPAPLQFILNKVKIVWLSDEAEAAPYIPVRRDRCHWKEDGSALWMQPIF</sequence>
<reference evidence="8 9" key="1">
    <citation type="journal article" date="2005" name="PLoS Biol.">
        <title>The genomes of Oryza sativa: a history of duplications.</title>
        <authorList>
            <person name="Yu J."/>
            <person name="Wang J."/>
            <person name="Lin W."/>
            <person name="Li S."/>
            <person name="Li H."/>
            <person name="Zhou J."/>
            <person name="Ni P."/>
            <person name="Dong W."/>
            <person name="Hu S."/>
            <person name="Zeng C."/>
            <person name="Zhang J."/>
            <person name="Zhang Y."/>
            <person name="Li R."/>
            <person name="Xu Z."/>
            <person name="Li S."/>
            <person name="Li X."/>
            <person name="Zheng H."/>
            <person name="Cong L."/>
            <person name="Lin L."/>
            <person name="Yin J."/>
            <person name="Geng J."/>
            <person name="Li G."/>
            <person name="Shi J."/>
            <person name="Liu J."/>
            <person name="Lv H."/>
            <person name="Li J."/>
            <person name="Wang J."/>
            <person name="Deng Y."/>
            <person name="Ran L."/>
            <person name="Shi X."/>
            <person name="Wang X."/>
            <person name="Wu Q."/>
            <person name="Li C."/>
            <person name="Ren X."/>
            <person name="Wang J."/>
            <person name="Wang X."/>
            <person name="Li D."/>
            <person name="Liu D."/>
            <person name="Zhang X."/>
            <person name="Ji Z."/>
            <person name="Zhao W."/>
            <person name="Sun Y."/>
            <person name="Zhang Z."/>
            <person name="Bao J."/>
            <person name="Han Y."/>
            <person name="Dong L."/>
            <person name="Ji J."/>
            <person name="Chen P."/>
            <person name="Wu S."/>
            <person name="Liu J."/>
            <person name="Xiao Y."/>
            <person name="Bu D."/>
            <person name="Tan J."/>
            <person name="Yang L."/>
            <person name="Ye C."/>
            <person name="Zhang J."/>
            <person name="Xu J."/>
            <person name="Zhou Y."/>
            <person name="Yu Y."/>
            <person name="Zhang B."/>
            <person name="Zhuang S."/>
            <person name="Wei H."/>
            <person name="Liu B."/>
            <person name="Lei M."/>
            <person name="Yu H."/>
            <person name="Li Y."/>
            <person name="Xu H."/>
            <person name="Wei S."/>
            <person name="He X."/>
            <person name="Fang L."/>
            <person name="Zhang Z."/>
            <person name="Zhang Y."/>
            <person name="Huang X."/>
            <person name="Su Z."/>
            <person name="Tong W."/>
            <person name="Li J."/>
            <person name="Tong Z."/>
            <person name="Li S."/>
            <person name="Ye J."/>
            <person name="Wang L."/>
            <person name="Fang L."/>
            <person name="Lei T."/>
            <person name="Chen C."/>
            <person name="Chen H."/>
            <person name="Xu Z."/>
            <person name="Li H."/>
            <person name="Huang H."/>
            <person name="Zhang F."/>
            <person name="Xu H."/>
            <person name="Li N."/>
            <person name="Zhao C."/>
            <person name="Li S."/>
            <person name="Dong L."/>
            <person name="Huang Y."/>
            <person name="Li L."/>
            <person name="Xi Y."/>
            <person name="Qi Q."/>
            <person name="Li W."/>
            <person name="Zhang B."/>
            <person name="Hu W."/>
            <person name="Zhang Y."/>
            <person name="Tian X."/>
            <person name="Jiao Y."/>
            <person name="Liang X."/>
            <person name="Jin J."/>
            <person name="Gao L."/>
            <person name="Zheng W."/>
            <person name="Hao B."/>
            <person name="Liu S."/>
            <person name="Wang W."/>
            <person name="Yuan L."/>
            <person name="Cao M."/>
            <person name="McDermott J."/>
            <person name="Samudrala R."/>
            <person name="Wang J."/>
            <person name="Wong G.K."/>
            <person name="Yang H."/>
        </authorList>
    </citation>
    <scope>NUCLEOTIDE SEQUENCE [LARGE SCALE GENOMIC DNA]</scope>
    <source>
        <strain evidence="9">cv. 93-11</strain>
    </source>
</reference>
<keyword evidence="5" id="KW-0472">Membrane</keyword>
<keyword evidence="9" id="KW-1185">Reference proteome</keyword>
<evidence type="ECO:0000256" key="4">
    <source>
        <dbReference type="ARBA" id="ARBA00022989"/>
    </source>
</evidence>
<feature type="signal peptide" evidence="7">
    <location>
        <begin position="1"/>
        <end position="21"/>
    </location>
</feature>
<dbReference type="GO" id="GO:0012505">
    <property type="term" value="C:endomembrane system"/>
    <property type="evidence" value="ECO:0007669"/>
    <property type="project" value="UniProtKB-SubCell"/>
</dbReference>
<evidence type="ECO:0000256" key="1">
    <source>
        <dbReference type="ARBA" id="ARBA00004127"/>
    </source>
</evidence>
<dbReference type="InterPro" id="IPR009606">
    <property type="entry name" value="DEAL/Modifying_wall_lignin1/2"/>
</dbReference>
<evidence type="ECO:0000313" key="9">
    <source>
        <dbReference type="Proteomes" id="UP000007015"/>
    </source>
</evidence>
<gene>
    <name evidence="8" type="ORF">OsI_17930</name>
</gene>
<evidence type="ECO:0000256" key="7">
    <source>
        <dbReference type="SAM" id="SignalP"/>
    </source>
</evidence>
<comment type="subcellular location">
    <subcellularLocation>
        <location evidence="1">Endomembrane system</location>
        <topology evidence="1">Multi-pass membrane protein</topology>
    </subcellularLocation>
</comment>
<evidence type="ECO:0000256" key="3">
    <source>
        <dbReference type="ARBA" id="ARBA00022729"/>
    </source>
</evidence>
<name>A2XYZ7_ORYSI</name>
<dbReference type="EMBL" id="CM000129">
    <property type="protein sequence ID" value="EAY96057.1"/>
    <property type="molecule type" value="Genomic_DNA"/>
</dbReference>
<dbReference type="AlphaFoldDB" id="A2XYZ7"/>
<protein>
    <submittedName>
        <fullName evidence="8">Uncharacterized protein</fullName>
    </submittedName>
</protein>
<feature type="chain" id="PRO_5002650392" evidence="7">
    <location>
        <begin position="22"/>
        <end position="223"/>
    </location>
</feature>
<evidence type="ECO:0000256" key="6">
    <source>
        <dbReference type="ARBA" id="ARBA00029467"/>
    </source>
</evidence>
<keyword evidence="3 7" id="KW-0732">Signal</keyword>
<dbReference type="HOGENOM" id="CLU_1241850_0_0_1"/>
<proteinExistence type="inferred from homology"/>
<dbReference type="PANTHER" id="PTHR31769">
    <property type="entry name" value="OS07G0462200 PROTEIN-RELATED"/>
    <property type="match status" value="1"/>
</dbReference>
<evidence type="ECO:0000256" key="5">
    <source>
        <dbReference type="ARBA" id="ARBA00023136"/>
    </source>
</evidence>
<organism evidence="8 9">
    <name type="scientific">Oryza sativa subsp. indica</name>
    <name type="common">Rice</name>
    <dbReference type="NCBI Taxonomy" id="39946"/>
    <lineage>
        <taxon>Eukaryota</taxon>
        <taxon>Viridiplantae</taxon>
        <taxon>Streptophyta</taxon>
        <taxon>Embryophyta</taxon>
        <taxon>Tracheophyta</taxon>
        <taxon>Spermatophyta</taxon>
        <taxon>Magnoliopsida</taxon>
        <taxon>Liliopsida</taxon>
        <taxon>Poales</taxon>
        <taxon>Poaceae</taxon>
        <taxon>BOP clade</taxon>
        <taxon>Oryzoideae</taxon>
        <taxon>Oryzeae</taxon>
        <taxon>Oryzinae</taxon>
        <taxon>Oryza</taxon>
        <taxon>Oryza sativa</taxon>
    </lineage>
</organism>
<accession>A2XYZ7</accession>
<dbReference type="Pfam" id="PF06749">
    <property type="entry name" value="DUF1218"/>
    <property type="match status" value="1"/>
</dbReference>
<dbReference type="STRING" id="39946.A2XYZ7"/>
<dbReference type="Gramene" id="BGIOSGA017353-TA">
    <property type="protein sequence ID" value="BGIOSGA017353-PA"/>
    <property type="gene ID" value="BGIOSGA017353"/>
</dbReference>
<dbReference type="Proteomes" id="UP000007015">
    <property type="component" value="Chromosome 4"/>
</dbReference>
<evidence type="ECO:0000256" key="2">
    <source>
        <dbReference type="ARBA" id="ARBA00022692"/>
    </source>
</evidence>
<keyword evidence="4" id="KW-1133">Transmembrane helix</keyword>